<keyword evidence="3" id="KW-1185">Reference proteome</keyword>
<protein>
    <recommendedName>
        <fullName evidence="1">PilZ domain-containing protein</fullName>
    </recommendedName>
</protein>
<evidence type="ECO:0000313" key="2">
    <source>
        <dbReference type="EMBL" id="GGA96022.1"/>
    </source>
</evidence>
<comment type="caution">
    <text evidence="2">The sequence shown here is derived from an EMBL/GenBank/DDBJ whole genome shotgun (WGS) entry which is preliminary data.</text>
</comment>
<dbReference type="SUPFAM" id="SSF141371">
    <property type="entry name" value="PilZ domain-like"/>
    <property type="match status" value="1"/>
</dbReference>
<dbReference type="RefSeq" id="WP_055732870.1">
    <property type="nucleotide sequence ID" value="NZ_BMDY01000003.1"/>
</dbReference>
<sequence length="92" mass="9750">MIGEANKRAFHRMLINAELKVWVGQQSYSGLCKDLSATGMGISLKDVKLAIGDEIEVALSGEGVAPFSAKGKVVRCADAGDIDYAIEFSSLS</sequence>
<reference evidence="3" key="1">
    <citation type="journal article" date="2019" name="Int. J. Syst. Evol. Microbiol.">
        <title>The Global Catalogue of Microorganisms (GCM) 10K type strain sequencing project: providing services to taxonomists for standard genome sequencing and annotation.</title>
        <authorList>
            <consortium name="The Broad Institute Genomics Platform"/>
            <consortium name="The Broad Institute Genome Sequencing Center for Infectious Disease"/>
            <person name="Wu L."/>
            <person name="Ma J."/>
        </authorList>
    </citation>
    <scope>NUCLEOTIDE SEQUENCE [LARGE SCALE GENOMIC DNA]</scope>
    <source>
        <strain evidence="3">CGMCC 1.10131</strain>
    </source>
</reference>
<dbReference type="InterPro" id="IPR009875">
    <property type="entry name" value="PilZ_domain"/>
</dbReference>
<accession>A0ABQ1HX68</accession>
<proteinExistence type="predicted"/>
<evidence type="ECO:0000259" key="1">
    <source>
        <dbReference type="Pfam" id="PF07238"/>
    </source>
</evidence>
<organism evidence="2 3">
    <name type="scientific">Agarivorans gilvus</name>
    <dbReference type="NCBI Taxonomy" id="680279"/>
    <lineage>
        <taxon>Bacteria</taxon>
        <taxon>Pseudomonadati</taxon>
        <taxon>Pseudomonadota</taxon>
        <taxon>Gammaproteobacteria</taxon>
        <taxon>Alteromonadales</taxon>
        <taxon>Alteromonadaceae</taxon>
        <taxon>Agarivorans</taxon>
    </lineage>
</organism>
<gene>
    <name evidence="2" type="ORF">GCM10007414_06110</name>
</gene>
<evidence type="ECO:0000313" key="3">
    <source>
        <dbReference type="Proteomes" id="UP000651977"/>
    </source>
</evidence>
<dbReference type="Gene3D" id="2.40.10.220">
    <property type="entry name" value="predicted glycosyltransferase like domains"/>
    <property type="match status" value="1"/>
</dbReference>
<dbReference type="Pfam" id="PF07238">
    <property type="entry name" value="PilZ"/>
    <property type="match status" value="1"/>
</dbReference>
<dbReference type="EMBL" id="BMDY01000003">
    <property type="protein sequence ID" value="GGA96022.1"/>
    <property type="molecule type" value="Genomic_DNA"/>
</dbReference>
<dbReference type="Proteomes" id="UP000651977">
    <property type="component" value="Unassembled WGS sequence"/>
</dbReference>
<feature type="domain" description="PilZ" evidence="1">
    <location>
        <begin position="6"/>
        <end position="91"/>
    </location>
</feature>
<name>A0ABQ1HX68_9ALTE</name>